<feature type="signal peptide" evidence="2">
    <location>
        <begin position="1"/>
        <end position="21"/>
    </location>
</feature>
<reference evidence="3 4" key="1">
    <citation type="journal article" date="2021" name="Sci. Rep.">
        <title>The distribution of antibiotic resistance genes in chicken gut microbiota commensals.</title>
        <authorList>
            <person name="Juricova H."/>
            <person name="Matiasovicova J."/>
            <person name="Kubasova T."/>
            <person name="Cejkova D."/>
            <person name="Rychlik I."/>
        </authorList>
    </citation>
    <scope>NUCLEOTIDE SEQUENCE [LARGE SCALE GENOMIC DNA]</scope>
    <source>
        <strain evidence="3 4">An562</strain>
    </source>
</reference>
<feature type="chain" id="PRO_5045442546" evidence="2">
    <location>
        <begin position="22"/>
        <end position="322"/>
    </location>
</feature>
<comment type="caution">
    <text evidence="3">The sequence shown here is derived from an EMBL/GenBank/DDBJ whole genome shotgun (WGS) entry which is preliminary data.</text>
</comment>
<proteinExistence type="inferred from homology"/>
<dbReference type="PANTHER" id="PTHR42928:SF5">
    <property type="entry name" value="BLR1237 PROTEIN"/>
    <property type="match status" value="1"/>
</dbReference>
<dbReference type="SUPFAM" id="SSF53850">
    <property type="entry name" value="Periplasmic binding protein-like II"/>
    <property type="match status" value="1"/>
</dbReference>
<dbReference type="EMBL" id="JACJKX010000017">
    <property type="protein sequence ID" value="MBM6929232.1"/>
    <property type="molecule type" value="Genomic_DNA"/>
</dbReference>
<gene>
    <name evidence="3" type="ORF">H5985_08135</name>
</gene>
<name>A0ABS2GWL5_9BURK</name>
<keyword evidence="2" id="KW-0732">Signal</keyword>
<dbReference type="Pfam" id="PF03401">
    <property type="entry name" value="TctC"/>
    <property type="match status" value="1"/>
</dbReference>
<dbReference type="Gene3D" id="3.40.190.10">
    <property type="entry name" value="Periplasmic binding protein-like II"/>
    <property type="match status" value="1"/>
</dbReference>
<protein>
    <submittedName>
        <fullName evidence="3">Tripartite tricarboxylate transporter substrate binding protein</fullName>
    </submittedName>
</protein>
<dbReference type="Proteomes" id="UP000777002">
    <property type="component" value="Unassembled WGS sequence"/>
</dbReference>
<dbReference type="PANTHER" id="PTHR42928">
    <property type="entry name" value="TRICARBOXYLATE-BINDING PROTEIN"/>
    <property type="match status" value="1"/>
</dbReference>
<evidence type="ECO:0000313" key="4">
    <source>
        <dbReference type="Proteomes" id="UP000777002"/>
    </source>
</evidence>
<accession>A0ABS2GWL5</accession>
<dbReference type="InterPro" id="IPR005064">
    <property type="entry name" value="BUG"/>
</dbReference>
<evidence type="ECO:0000313" key="3">
    <source>
        <dbReference type="EMBL" id="MBM6929232.1"/>
    </source>
</evidence>
<dbReference type="Gene3D" id="3.40.190.150">
    <property type="entry name" value="Bordetella uptake gene, domain 1"/>
    <property type="match status" value="1"/>
</dbReference>
<dbReference type="PIRSF" id="PIRSF017082">
    <property type="entry name" value="YflP"/>
    <property type="match status" value="1"/>
</dbReference>
<sequence length="322" mass="34449">MKSIGIFSLAFALTLPLSAHAEWPQGKPIKLVVPFPAGGGADIIARTLSEELSKNIGQKIIIENRAGAGGSLGTEMALREKADGRTLIYVTNGTLGTNPVLYPKVGYNVDQDIEPVARLTEISLVMAVNSKRIKVQTLADFLSYAQKSSVPLTYSSAGNGTTSHLAGVLLGNLTHLPLEHIPYRGGAASITDVLAGRIDFTIDVAPNVWPHVQAGRLTALGLGANHSYNLSSDLRTIAENGVPGYELFAWDGIVVRKGTPEPIVKALSEAIKKTLANEKIQENLIARGAYPVQSTPEGFRLFLTAEKKKWAELVKTSQTSLD</sequence>
<keyword evidence="4" id="KW-1185">Reference proteome</keyword>
<dbReference type="RefSeq" id="WP_205050819.1">
    <property type="nucleotide sequence ID" value="NZ_JACJKX010000017.1"/>
</dbReference>
<organism evidence="3 4">
    <name type="scientific">Parasutterella secunda</name>
    <dbReference type="NCBI Taxonomy" id="626947"/>
    <lineage>
        <taxon>Bacteria</taxon>
        <taxon>Pseudomonadati</taxon>
        <taxon>Pseudomonadota</taxon>
        <taxon>Betaproteobacteria</taxon>
        <taxon>Burkholderiales</taxon>
        <taxon>Sutterellaceae</taxon>
        <taxon>Parasutterella</taxon>
    </lineage>
</organism>
<evidence type="ECO:0000256" key="2">
    <source>
        <dbReference type="SAM" id="SignalP"/>
    </source>
</evidence>
<evidence type="ECO:0000256" key="1">
    <source>
        <dbReference type="ARBA" id="ARBA00006987"/>
    </source>
</evidence>
<dbReference type="CDD" id="cd07012">
    <property type="entry name" value="PBP2_Bug_TTT"/>
    <property type="match status" value="1"/>
</dbReference>
<comment type="similarity">
    <text evidence="1">Belongs to the UPF0065 (bug) family.</text>
</comment>
<dbReference type="InterPro" id="IPR042100">
    <property type="entry name" value="Bug_dom1"/>
</dbReference>